<evidence type="ECO:0000256" key="1">
    <source>
        <dbReference type="SAM" id="MobiDB-lite"/>
    </source>
</evidence>
<comment type="caution">
    <text evidence="2">The sequence shown here is derived from an EMBL/GenBank/DDBJ whole genome shotgun (WGS) entry which is preliminary data.</text>
</comment>
<accession>A0AAV7NQA5</accession>
<sequence length="102" mass="11371">MEEVDVGDPQDDLERMLAQMRAEALRHGKDWLRAKMEERDTEGDAQQVSDLNPTSMKDSGDPGPELDPTHKTSKQQRAEGKPAKKVAKRPSGANGLPLHQQR</sequence>
<organism evidence="2 3">
    <name type="scientific">Pleurodeles waltl</name>
    <name type="common">Iberian ribbed newt</name>
    <dbReference type="NCBI Taxonomy" id="8319"/>
    <lineage>
        <taxon>Eukaryota</taxon>
        <taxon>Metazoa</taxon>
        <taxon>Chordata</taxon>
        <taxon>Craniata</taxon>
        <taxon>Vertebrata</taxon>
        <taxon>Euteleostomi</taxon>
        <taxon>Amphibia</taxon>
        <taxon>Batrachia</taxon>
        <taxon>Caudata</taxon>
        <taxon>Salamandroidea</taxon>
        <taxon>Salamandridae</taxon>
        <taxon>Pleurodelinae</taxon>
        <taxon>Pleurodeles</taxon>
    </lineage>
</organism>
<dbReference type="AlphaFoldDB" id="A0AAV7NQA5"/>
<dbReference type="Proteomes" id="UP001066276">
    <property type="component" value="Chromosome 8"/>
</dbReference>
<gene>
    <name evidence="2" type="ORF">NDU88_005027</name>
</gene>
<keyword evidence="3" id="KW-1185">Reference proteome</keyword>
<reference evidence="2" key="1">
    <citation type="journal article" date="2022" name="bioRxiv">
        <title>Sequencing and chromosome-scale assembly of the giantPleurodeles waltlgenome.</title>
        <authorList>
            <person name="Brown T."/>
            <person name="Elewa A."/>
            <person name="Iarovenko S."/>
            <person name="Subramanian E."/>
            <person name="Araus A.J."/>
            <person name="Petzold A."/>
            <person name="Susuki M."/>
            <person name="Suzuki K.-i.T."/>
            <person name="Hayashi T."/>
            <person name="Toyoda A."/>
            <person name="Oliveira C."/>
            <person name="Osipova E."/>
            <person name="Leigh N.D."/>
            <person name="Simon A."/>
            <person name="Yun M.H."/>
        </authorList>
    </citation>
    <scope>NUCLEOTIDE SEQUENCE</scope>
    <source>
        <strain evidence="2">20211129_DDA</strain>
        <tissue evidence="2">Liver</tissue>
    </source>
</reference>
<feature type="compositionally biased region" description="Polar residues" evidence="1">
    <location>
        <begin position="44"/>
        <end position="57"/>
    </location>
</feature>
<evidence type="ECO:0000313" key="3">
    <source>
        <dbReference type="Proteomes" id="UP001066276"/>
    </source>
</evidence>
<dbReference type="EMBL" id="JANPWB010000012">
    <property type="protein sequence ID" value="KAJ1116822.1"/>
    <property type="molecule type" value="Genomic_DNA"/>
</dbReference>
<feature type="region of interest" description="Disordered" evidence="1">
    <location>
        <begin position="32"/>
        <end position="102"/>
    </location>
</feature>
<name>A0AAV7NQA5_PLEWA</name>
<evidence type="ECO:0000313" key="2">
    <source>
        <dbReference type="EMBL" id="KAJ1116822.1"/>
    </source>
</evidence>
<protein>
    <submittedName>
        <fullName evidence="2">Uncharacterized protein</fullName>
    </submittedName>
</protein>
<proteinExistence type="predicted"/>